<accession>A0A0A3A1F0</accession>
<dbReference type="Proteomes" id="UP000030554">
    <property type="component" value="Unassembled WGS sequence"/>
</dbReference>
<dbReference type="EMBL" id="JPJQ01000040">
    <property type="protein sequence ID" value="KGQ60890.1"/>
    <property type="molecule type" value="Genomic_DNA"/>
</dbReference>
<proteinExistence type="predicted"/>
<name>A0A0A3A1F0_9PAST</name>
<gene>
    <name evidence="1" type="ORF">IO48_09085</name>
</gene>
<evidence type="ECO:0000313" key="2">
    <source>
        <dbReference type="Proteomes" id="UP000030554"/>
    </source>
</evidence>
<reference evidence="1 2" key="1">
    <citation type="submission" date="2014-07" db="EMBL/GenBank/DDBJ databases">
        <title>Chaperone-usher fimbriae in a diverse selection of Gallibacterium genomes.</title>
        <authorList>
            <person name="Kudirkiene E."/>
            <person name="Bager R.J."/>
            <person name="Johnson T.J."/>
            <person name="Bojesen A.M."/>
        </authorList>
    </citation>
    <scope>NUCLEOTIDE SEQUENCE [LARGE SCALE GENOMIC DNA]</scope>
    <source>
        <strain evidence="1 2">4895</strain>
    </source>
</reference>
<evidence type="ECO:0000313" key="1">
    <source>
        <dbReference type="EMBL" id="KGQ60890.1"/>
    </source>
</evidence>
<comment type="caution">
    <text evidence="1">The sequence shown here is derived from an EMBL/GenBank/DDBJ whole genome shotgun (WGS) entry which is preliminary data.</text>
</comment>
<sequence>MITLIFLLILAIGFGLIAAPLIANHCRSCALFIYIDDWLYSVVIRNQNLPCFLCTCCVLLFAPYYSQIHQSKNIIN</sequence>
<organism evidence="1 2">
    <name type="scientific">Gallibacterium anatis 4895</name>
    <dbReference type="NCBI Taxonomy" id="1396510"/>
    <lineage>
        <taxon>Bacteria</taxon>
        <taxon>Pseudomonadati</taxon>
        <taxon>Pseudomonadota</taxon>
        <taxon>Gammaproteobacteria</taxon>
        <taxon>Pasteurellales</taxon>
        <taxon>Pasteurellaceae</taxon>
        <taxon>Gallibacterium</taxon>
    </lineage>
</organism>
<protein>
    <submittedName>
        <fullName evidence="1">Uncharacterized protein</fullName>
    </submittedName>
</protein>
<dbReference type="AlphaFoldDB" id="A0A0A3A1F0"/>